<evidence type="ECO:0000256" key="1">
    <source>
        <dbReference type="SAM" id="Coils"/>
    </source>
</evidence>
<comment type="caution">
    <text evidence="2">The sequence shown here is derived from an EMBL/GenBank/DDBJ whole genome shotgun (WGS) entry which is preliminary data.</text>
</comment>
<sequence>MLSSVKNVICGAHIAPAHDGRSSVDVDAETGDVVLCDGLTGVSRFHFDSVTYHPFHAMAYESVLARRVADNFGGGCPYACDTPPCATHGAVIHGSLRIHSVDLFHALVLSAVGHALDVLAETSVGDVQLHYSMVCLYSWGVTDALNQQVVAHRHVGVYTHDTDECCRPQLQHNVVKSREDAALDALLRRACAVPGAHSSIIFSLVAKSANASVSGVLTIALLPQLSQGNRFFQGGMQQLRELIAGHPVPHDGPCWLLQHLFPSKEIRSLAMITCITDDSRFYQENYYNCMYGCCPLVNGSGSEGCFPVCEGSFNILNFRSSLPQFQPSKYRHPVKSIILPGTGLVESCEKKRGHISRSTCAIPATVDDVGATQLPSSSSAETDAAKRLEAELEERTNDLQDHMASVVKGEVAARQVVSELVSQAETVRSEIVSGERYLVELEGRVRDAKSREDELQQHVKSLEVEVEDLCEAKLIVESMMRALMQEFESAVVSAESAEDTMLRHVDRAEEVLRLFEADAASREAAAMERIHGMIDSYHLMAPDDVFPLSYESVVSAVADLFDQFVRMKLELLLESLKLWVCRMRAEFRMDAL</sequence>
<dbReference type="VEuPathDB" id="TriTrypDB:Tc_MARK_7500"/>
<dbReference type="VEuPathDB" id="TriTrypDB:TcYC6_0103890"/>
<dbReference type="EMBL" id="PRFC01000103">
    <property type="protein sequence ID" value="PWV07296.1"/>
    <property type="molecule type" value="Genomic_DNA"/>
</dbReference>
<dbReference type="VEuPathDB" id="TriTrypDB:TcBrA4_0120630"/>
<dbReference type="VEuPathDB" id="TriTrypDB:C4B63_127g44"/>
<dbReference type="Proteomes" id="UP000246078">
    <property type="component" value="Unassembled WGS sequence"/>
</dbReference>
<keyword evidence="1" id="KW-0175">Coiled coil</keyword>
<dbReference type="VEuPathDB" id="TriTrypDB:TcG_04457"/>
<evidence type="ECO:0000313" key="3">
    <source>
        <dbReference type="Proteomes" id="UP000246078"/>
    </source>
</evidence>
<protein>
    <submittedName>
        <fullName evidence="2">Uncharacterized protein</fullName>
    </submittedName>
</protein>
<reference evidence="2 3" key="1">
    <citation type="journal article" date="2018" name="Microb. Genom.">
        <title>Expanding an expanded genome: long-read sequencing of Trypanosoma cruzi.</title>
        <authorList>
            <person name="Berna L."/>
            <person name="Rodriguez M."/>
            <person name="Chiribao M.L."/>
            <person name="Parodi-Talice A."/>
            <person name="Pita S."/>
            <person name="Rijo G."/>
            <person name="Alvarez-Valin F."/>
            <person name="Robello C."/>
        </authorList>
    </citation>
    <scope>NUCLEOTIDE SEQUENCE [LARGE SCALE GENOMIC DNA]</scope>
    <source>
        <strain evidence="2 3">TCC</strain>
    </source>
</reference>
<dbReference type="VEuPathDB" id="TriTrypDB:TcCLB.510599.50"/>
<proteinExistence type="predicted"/>
<dbReference type="VEuPathDB" id="TriTrypDB:ECC02_006765"/>
<organism evidence="2 3">
    <name type="scientific">Trypanosoma cruzi</name>
    <dbReference type="NCBI Taxonomy" id="5693"/>
    <lineage>
        <taxon>Eukaryota</taxon>
        <taxon>Discoba</taxon>
        <taxon>Euglenozoa</taxon>
        <taxon>Kinetoplastea</taxon>
        <taxon>Metakinetoplastina</taxon>
        <taxon>Trypanosomatida</taxon>
        <taxon>Trypanosomatidae</taxon>
        <taxon>Trypanosoma</taxon>
        <taxon>Schizotrypanum</taxon>
    </lineage>
</organism>
<accession>A0A2V2WF81</accession>
<dbReference type="VEuPathDB" id="TriTrypDB:TcCL_NonESM03458"/>
<dbReference type="VEuPathDB" id="TriTrypDB:C3747_103g130"/>
<feature type="coiled-coil region" evidence="1">
    <location>
        <begin position="438"/>
        <end position="472"/>
    </location>
</feature>
<dbReference type="VEuPathDB" id="TriTrypDB:TcCLB.509911.30"/>
<evidence type="ECO:0000313" key="2">
    <source>
        <dbReference type="EMBL" id="PWV07296.1"/>
    </source>
</evidence>
<dbReference type="VEuPathDB" id="TriTrypDB:TcBrA4_0120900"/>
<dbReference type="OrthoDB" id="250673at2759"/>
<dbReference type="VEuPathDB" id="TriTrypDB:C4B63_127g46"/>
<gene>
    <name evidence="2" type="ORF">C3747_103g130</name>
</gene>
<name>A0A2V2WF81_TRYCR</name>
<dbReference type="AlphaFoldDB" id="A0A2V2WF81"/>
<dbReference type="VEuPathDB" id="TriTrypDB:TCSYLVIO_008952"/>
<dbReference type="OMA" id="THGAVIH"/>